<protein>
    <recommendedName>
        <fullName evidence="1">Uracil-DNA glycosylase-like domain-containing protein</fullName>
    </recommendedName>
</protein>
<dbReference type="InterPro" id="IPR036895">
    <property type="entry name" value="Uracil-DNA_glycosylase-like_sf"/>
</dbReference>
<gene>
    <name evidence="2" type="ORF">A3A69_00620</name>
</gene>
<proteinExistence type="predicted"/>
<reference evidence="2 3" key="1">
    <citation type="journal article" date="2016" name="Nat. Commun.">
        <title>Thousands of microbial genomes shed light on interconnected biogeochemical processes in an aquifer system.</title>
        <authorList>
            <person name="Anantharaman K."/>
            <person name="Brown C.T."/>
            <person name="Hug L.A."/>
            <person name="Sharon I."/>
            <person name="Castelle C.J."/>
            <person name="Probst A.J."/>
            <person name="Thomas B.C."/>
            <person name="Singh A."/>
            <person name="Wilkins M.J."/>
            <person name="Karaoz U."/>
            <person name="Brodie E.L."/>
            <person name="Williams K.H."/>
            <person name="Hubbard S.S."/>
            <person name="Banfield J.F."/>
        </authorList>
    </citation>
    <scope>NUCLEOTIDE SEQUENCE [LARGE SCALE GENOMIC DNA]</scope>
</reference>
<accession>A0A1F4USS7</accession>
<dbReference type="InterPro" id="IPR005122">
    <property type="entry name" value="Uracil-DNA_glycosylase-like"/>
</dbReference>
<dbReference type="EMBL" id="MEVF01000052">
    <property type="protein sequence ID" value="OGC47989.1"/>
    <property type="molecule type" value="Genomic_DNA"/>
</dbReference>
<dbReference type="Pfam" id="PF03167">
    <property type="entry name" value="UDG"/>
    <property type="match status" value="1"/>
</dbReference>
<dbReference type="Gene3D" id="3.40.470.10">
    <property type="entry name" value="Uracil-DNA glycosylase-like domain"/>
    <property type="match status" value="1"/>
</dbReference>
<organism evidence="2 3">
    <name type="scientific">candidate division WWE3 bacterium RIFCSPLOWO2_01_FULL_37_15</name>
    <dbReference type="NCBI Taxonomy" id="1802622"/>
    <lineage>
        <taxon>Bacteria</taxon>
        <taxon>Katanobacteria</taxon>
    </lineage>
</organism>
<sequence length="184" mass="20880">MHEHFCDDPQNFPIDKFLQKGIGKGKKVLIIGESPAPNGWRKSGNAFYTIKNKLLPTGKNLNKLLNKYGLSVENCRFTELVKCFVGKDRKLLSSCGEKCWPVLIKQIANDNSEFLIILGVKTLELFNKLSKQHLEIGKIQKVELEGKFYIVLAIYHPSPISPIGHKRNVEIFNTLDSSIEKLLK</sequence>
<evidence type="ECO:0000313" key="3">
    <source>
        <dbReference type="Proteomes" id="UP000177458"/>
    </source>
</evidence>
<dbReference type="AlphaFoldDB" id="A0A1F4USS7"/>
<name>A0A1F4USS7_UNCKA</name>
<evidence type="ECO:0000313" key="2">
    <source>
        <dbReference type="EMBL" id="OGC47989.1"/>
    </source>
</evidence>
<feature type="domain" description="Uracil-DNA glycosylase-like" evidence="1">
    <location>
        <begin position="25"/>
        <end position="164"/>
    </location>
</feature>
<dbReference type="SUPFAM" id="SSF52141">
    <property type="entry name" value="Uracil-DNA glycosylase-like"/>
    <property type="match status" value="1"/>
</dbReference>
<comment type="caution">
    <text evidence="2">The sequence shown here is derived from an EMBL/GenBank/DDBJ whole genome shotgun (WGS) entry which is preliminary data.</text>
</comment>
<dbReference type="Proteomes" id="UP000177458">
    <property type="component" value="Unassembled WGS sequence"/>
</dbReference>
<evidence type="ECO:0000259" key="1">
    <source>
        <dbReference type="Pfam" id="PF03167"/>
    </source>
</evidence>